<comment type="caution">
    <text evidence="1">The sequence shown here is derived from an EMBL/GenBank/DDBJ whole genome shotgun (WGS) entry which is preliminary data.</text>
</comment>
<evidence type="ECO:0000313" key="1">
    <source>
        <dbReference type="EMBL" id="KRG46804.1"/>
    </source>
</evidence>
<dbReference type="EMBL" id="LLXU01000051">
    <property type="protein sequence ID" value="KRG46804.1"/>
    <property type="molecule type" value="Genomic_DNA"/>
</dbReference>
<dbReference type="AlphaFoldDB" id="A0A0R0AZS4"/>
<evidence type="ECO:0008006" key="3">
    <source>
        <dbReference type="Google" id="ProtNLM"/>
    </source>
</evidence>
<name>A0A0R0AZS4_9GAMM</name>
<accession>A0A0R0AZS4</accession>
<dbReference type="Proteomes" id="UP000051802">
    <property type="component" value="Unassembled WGS sequence"/>
</dbReference>
<protein>
    <recommendedName>
        <fullName evidence="3">Outer membrane lipoprotein carrier protein LolA</fullName>
    </recommendedName>
</protein>
<organism evidence="1 2">
    <name type="scientific">Stenotrophomonas panacihumi</name>
    <dbReference type="NCBI Taxonomy" id="676599"/>
    <lineage>
        <taxon>Bacteria</taxon>
        <taxon>Pseudomonadati</taxon>
        <taxon>Pseudomonadota</taxon>
        <taxon>Gammaproteobacteria</taxon>
        <taxon>Lysobacterales</taxon>
        <taxon>Lysobacteraceae</taxon>
        <taxon>Stenotrophomonas</taxon>
    </lineage>
</organism>
<proteinExistence type="predicted"/>
<reference evidence="1 2" key="1">
    <citation type="submission" date="2015-10" db="EMBL/GenBank/DDBJ databases">
        <title>Genome sequencing and analysis of members of genus Stenotrophomonas.</title>
        <authorList>
            <person name="Patil P.P."/>
            <person name="Midha S."/>
            <person name="Patil P.B."/>
        </authorList>
    </citation>
    <scope>NUCLEOTIDE SEQUENCE [LARGE SCALE GENOMIC DNA]</scope>
    <source>
        <strain evidence="1 2">JCM 16536</strain>
    </source>
</reference>
<gene>
    <name evidence="1" type="ORF">ARC20_04490</name>
</gene>
<evidence type="ECO:0000313" key="2">
    <source>
        <dbReference type="Proteomes" id="UP000051802"/>
    </source>
</evidence>
<dbReference type="STRING" id="676599.ARC20_04490"/>
<sequence length="201" mass="22041">MLLGIALLATGCTRTPQATPAAAPAVPQAPASTAHAPAQMVLEAMARFRAARAFEARMQLEGTRSQDSRLEYVAPDRYRLQLPMGTQVVIGDTLYLQAEGRSERVPLPAGLLAQWRDPLQLQAGEALRVEDLGADPLDGQPTHLYRVIHPDPARPAMRLWIDADGRPRRIEQSGRDAGGADYRLQIDYSRFDDPALRIDAP</sequence>
<keyword evidence="2" id="KW-1185">Reference proteome</keyword>
<dbReference type="Gene3D" id="2.50.20.20">
    <property type="match status" value="1"/>
</dbReference>